<dbReference type="KEGG" id="esx:ESOMN_v1c05980"/>
<feature type="domain" description="Putative endonuclease Z1" evidence="2">
    <location>
        <begin position="218"/>
        <end position="403"/>
    </location>
</feature>
<dbReference type="RefSeq" id="WP_024863495.1">
    <property type="nucleotide sequence ID" value="NZ_CP024965.1"/>
</dbReference>
<protein>
    <submittedName>
        <fullName evidence="3">Uncharacterized protein</fullName>
    </submittedName>
</protein>
<dbReference type="GO" id="GO:0003677">
    <property type="term" value="F:DNA binding"/>
    <property type="evidence" value="ECO:0007669"/>
    <property type="project" value="InterPro"/>
</dbReference>
<dbReference type="GO" id="GO:0016787">
    <property type="term" value="F:hydrolase activity"/>
    <property type="evidence" value="ECO:0007669"/>
    <property type="project" value="InterPro"/>
</dbReference>
<keyword evidence="4" id="KW-1185">Reference proteome</keyword>
<dbReference type="Pfam" id="PF10593">
    <property type="entry name" value="Z1"/>
    <property type="match status" value="1"/>
</dbReference>
<dbReference type="EMBL" id="CP024965">
    <property type="protein sequence ID" value="ATZ18980.1"/>
    <property type="molecule type" value="Genomic_DNA"/>
</dbReference>
<dbReference type="AlphaFoldDB" id="A0A2K8NYT3"/>
<gene>
    <name evidence="3" type="ORF">ESOMN_v1c05980</name>
</gene>
<sequence length="431" mass="50258">MTRAILYLPPENEFLFKIDNKQTVLVIGQVQSGKTKFMQEQSRLAFYNEYDTVILLGGSNNNLLEQTRTRFEQVFERNDEMAIIEIENTKYSQLPEKKCLITSLKGIRSLEKLYEMLINSTKRKVLIFDDESDFGSINIKNPANPSKIHAQIIEIKNAFNEGTFVAVTATPFADIMLNKDDFFSSIFLLKPNDEYTGSDFFQKNNIYIETEVTKDTREIKENQADWLKIILSHIQRIYDSNLPYTQMVINNDLSKQFHKLAAEKIAGILILLKERHPHSYLPKKYEINVVNKIIKELLSNIYILNGESNAWNDQKHSIIIGGTLVSRGYTFEKLLTTIMYNEPQNKMSADTMLQRARWFGYRKEISKFMHVYISNKAIECYAECDKLVKELENLIYFHKNNVKEIKKGLNNLRSKFEIINLTGKKERPNHD</sequence>
<evidence type="ECO:0000259" key="2">
    <source>
        <dbReference type="Pfam" id="PF10593"/>
    </source>
</evidence>
<dbReference type="SUPFAM" id="SSF52540">
    <property type="entry name" value="P-loop containing nucleoside triphosphate hydrolases"/>
    <property type="match status" value="1"/>
</dbReference>
<dbReference type="InterPro" id="IPR038718">
    <property type="entry name" value="SNF2-like_sf"/>
</dbReference>
<dbReference type="Gene3D" id="3.40.50.10810">
    <property type="entry name" value="Tandem AAA-ATPase domain"/>
    <property type="match status" value="1"/>
</dbReference>
<evidence type="ECO:0000259" key="1">
    <source>
        <dbReference type="Pfam" id="PF04851"/>
    </source>
</evidence>
<accession>A0A2K8NYT3</accession>
<dbReference type="Pfam" id="PF04851">
    <property type="entry name" value="ResIII"/>
    <property type="match status" value="1"/>
</dbReference>
<organism evidence="3 4">
    <name type="scientific">Williamsoniiplasma somnilux</name>
    <dbReference type="NCBI Taxonomy" id="215578"/>
    <lineage>
        <taxon>Bacteria</taxon>
        <taxon>Bacillati</taxon>
        <taxon>Mycoplasmatota</taxon>
        <taxon>Mollicutes</taxon>
        <taxon>Entomoplasmatales</taxon>
        <taxon>Williamsoniiplasma</taxon>
    </lineage>
</organism>
<dbReference type="InterPro" id="IPR006935">
    <property type="entry name" value="Helicase/UvrB_N"/>
</dbReference>
<dbReference type="GO" id="GO:0005524">
    <property type="term" value="F:ATP binding"/>
    <property type="evidence" value="ECO:0007669"/>
    <property type="project" value="InterPro"/>
</dbReference>
<dbReference type="InterPro" id="IPR027417">
    <property type="entry name" value="P-loop_NTPase"/>
</dbReference>
<reference evidence="3 4" key="1">
    <citation type="submission" date="2017-11" db="EMBL/GenBank/DDBJ databases">
        <title>Genome sequence of Entomoplasma somnilux PYAN-1 (ATCC 49194).</title>
        <authorList>
            <person name="Lo W.-S."/>
            <person name="Gasparich G.E."/>
            <person name="Kuo C.-H."/>
        </authorList>
    </citation>
    <scope>NUCLEOTIDE SEQUENCE [LARGE SCALE GENOMIC DNA]</scope>
    <source>
        <strain evidence="3 4">PYAN-1</strain>
    </source>
</reference>
<dbReference type="Proteomes" id="UP000232230">
    <property type="component" value="Chromosome"/>
</dbReference>
<dbReference type="InterPro" id="IPR018310">
    <property type="entry name" value="Put_endonuclease_Z1-dom"/>
</dbReference>
<name>A0A2K8NYT3_9MOLU</name>
<feature type="domain" description="Helicase/UvrB N-terminal" evidence="1">
    <location>
        <begin position="19"/>
        <end position="172"/>
    </location>
</feature>
<evidence type="ECO:0000313" key="3">
    <source>
        <dbReference type="EMBL" id="ATZ18980.1"/>
    </source>
</evidence>
<proteinExistence type="predicted"/>
<evidence type="ECO:0000313" key="4">
    <source>
        <dbReference type="Proteomes" id="UP000232230"/>
    </source>
</evidence>